<feature type="signal peptide" evidence="1">
    <location>
        <begin position="1"/>
        <end position="19"/>
    </location>
</feature>
<evidence type="ECO:0000256" key="1">
    <source>
        <dbReference type="SAM" id="SignalP"/>
    </source>
</evidence>
<evidence type="ECO:0000313" key="2">
    <source>
        <dbReference type="EMBL" id="MBW75422.1"/>
    </source>
</evidence>
<accession>A0A2M4DCW4</accession>
<dbReference type="EMBL" id="GGFL01011244">
    <property type="protein sequence ID" value="MBW75422.1"/>
    <property type="molecule type" value="Transcribed_RNA"/>
</dbReference>
<organism evidence="2">
    <name type="scientific">Anopheles darlingi</name>
    <name type="common">Mosquito</name>
    <dbReference type="NCBI Taxonomy" id="43151"/>
    <lineage>
        <taxon>Eukaryota</taxon>
        <taxon>Metazoa</taxon>
        <taxon>Ecdysozoa</taxon>
        <taxon>Arthropoda</taxon>
        <taxon>Hexapoda</taxon>
        <taxon>Insecta</taxon>
        <taxon>Pterygota</taxon>
        <taxon>Neoptera</taxon>
        <taxon>Endopterygota</taxon>
        <taxon>Diptera</taxon>
        <taxon>Nematocera</taxon>
        <taxon>Culicoidea</taxon>
        <taxon>Culicidae</taxon>
        <taxon>Anophelinae</taxon>
        <taxon>Anopheles</taxon>
    </lineage>
</organism>
<keyword evidence="1" id="KW-0732">Signal</keyword>
<protein>
    <submittedName>
        <fullName evidence="2">Putative secreted protein</fullName>
    </submittedName>
</protein>
<dbReference type="AlphaFoldDB" id="A0A2M4DCW4"/>
<feature type="chain" id="PRO_5014617372" evidence="1">
    <location>
        <begin position="20"/>
        <end position="91"/>
    </location>
</feature>
<name>A0A2M4DCW4_ANODA</name>
<proteinExistence type="predicted"/>
<sequence>MRARRVVAALCNCFCCCRCFLLIRSDVTIRTTRGSQRTRHELYVYTAAAATAALSPATAPRLAVTLSSYERRHVCKLLERLTFNAKVRVLQ</sequence>
<reference evidence="2" key="1">
    <citation type="submission" date="2018-01" db="EMBL/GenBank/DDBJ databases">
        <title>An insight into the sialome of Amazonian anophelines.</title>
        <authorList>
            <person name="Ribeiro J.M."/>
            <person name="Scarpassa V."/>
            <person name="Calvo E."/>
        </authorList>
    </citation>
    <scope>NUCLEOTIDE SEQUENCE</scope>
</reference>